<keyword evidence="1" id="KW-0472">Membrane</keyword>
<name>A0ABV4CQ98_9PSEU</name>
<feature type="domain" description="YqeB PH" evidence="3">
    <location>
        <begin position="11"/>
        <end position="160"/>
    </location>
</feature>
<evidence type="ECO:0008006" key="6">
    <source>
        <dbReference type="Google" id="ProtNLM"/>
    </source>
</evidence>
<keyword evidence="1" id="KW-0812">Transmembrane</keyword>
<evidence type="ECO:0000256" key="1">
    <source>
        <dbReference type="SAM" id="Phobius"/>
    </source>
</evidence>
<evidence type="ECO:0000313" key="5">
    <source>
        <dbReference type="Proteomes" id="UP001564626"/>
    </source>
</evidence>
<feature type="transmembrane region" description="Helical" evidence="1">
    <location>
        <begin position="44"/>
        <end position="60"/>
    </location>
</feature>
<feature type="transmembrane region" description="Helical" evidence="1">
    <location>
        <begin position="66"/>
        <end position="86"/>
    </location>
</feature>
<dbReference type="Pfam" id="PF23494">
    <property type="entry name" value="bPH_10"/>
    <property type="match status" value="1"/>
</dbReference>
<dbReference type="EMBL" id="JBGEHV010000086">
    <property type="protein sequence ID" value="MEY8043275.1"/>
    <property type="molecule type" value="Genomic_DNA"/>
</dbReference>
<accession>A0ABV4CQ98</accession>
<dbReference type="RefSeq" id="WP_345355059.1">
    <property type="nucleotide sequence ID" value="NZ_BAABII010000001.1"/>
</dbReference>
<sequence length="231" mass="25650">MSAEPATGTSTVAEPAVVRVGSWLVGPLLGAAVLFVVKLVSDWVAGLSWAPFQGVFVLVADIPEPWGLTASLAVGAVIGLGFAGLWSQERISAEVAPDRLVLARDRTERTFRRGEVGAVFVEGKELVLLDESGAELVRQRTGLDRRELAAALRRHGFPWHGGDPHRARYRPWEPDEPELGLRINALFAERARALRRRDRKEAARLRAELAERGVVVRDERKQQRWRWAELG</sequence>
<dbReference type="InterPro" id="IPR056411">
    <property type="entry name" value="CysS_C"/>
</dbReference>
<gene>
    <name evidence="4" type="ORF">AB8O55_28020</name>
</gene>
<comment type="caution">
    <text evidence="4">The sequence shown here is derived from an EMBL/GenBank/DDBJ whole genome shotgun (WGS) entry which is preliminary data.</text>
</comment>
<dbReference type="Proteomes" id="UP001564626">
    <property type="component" value="Unassembled WGS sequence"/>
</dbReference>
<evidence type="ECO:0000259" key="2">
    <source>
        <dbReference type="Pfam" id="PF23493"/>
    </source>
</evidence>
<dbReference type="InterPro" id="IPR057798">
    <property type="entry name" value="PH_YqeB"/>
</dbReference>
<feature type="domain" description="Cysteinyl-tRNA ligase anticodon binding" evidence="2">
    <location>
        <begin position="177"/>
        <end position="226"/>
    </location>
</feature>
<organism evidence="4 5">
    <name type="scientific">Saccharopolyspora cebuensis</name>
    <dbReference type="NCBI Taxonomy" id="418759"/>
    <lineage>
        <taxon>Bacteria</taxon>
        <taxon>Bacillati</taxon>
        <taxon>Actinomycetota</taxon>
        <taxon>Actinomycetes</taxon>
        <taxon>Pseudonocardiales</taxon>
        <taxon>Pseudonocardiaceae</taxon>
        <taxon>Saccharopolyspora</taxon>
    </lineage>
</organism>
<evidence type="ECO:0000313" key="4">
    <source>
        <dbReference type="EMBL" id="MEY8043275.1"/>
    </source>
</evidence>
<reference evidence="4 5" key="1">
    <citation type="submission" date="2024-08" db="EMBL/GenBank/DDBJ databases">
        <title>Genome mining of Saccharopolyspora cebuensis PGLac3 from Nigerian medicinal plant.</title>
        <authorList>
            <person name="Ezeobiora C.E."/>
            <person name="Igbokwe N.H."/>
            <person name="Amin D.H."/>
            <person name="Mendie U.E."/>
        </authorList>
    </citation>
    <scope>NUCLEOTIDE SEQUENCE [LARGE SCALE GENOMIC DNA]</scope>
    <source>
        <strain evidence="4 5">PGLac3</strain>
    </source>
</reference>
<dbReference type="Gene3D" id="1.20.120.1910">
    <property type="entry name" value="Cysteine-tRNA ligase, C-terminal anti-codon recognition domain"/>
    <property type="match status" value="1"/>
</dbReference>
<dbReference type="Pfam" id="PF23493">
    <property type="entry name" value="CysS_C"/>
    <property type="match status" value="1"/>
</dbReference>
<proteinExistence type="predicted"/>
<keyword evidence="5" id="KW-1185">Reference proteome</keyword>
<evidence type="ECO:0000259" key="3">
    <source>
        <dbReference type="Pfam" id="PF23494"/>
    </source>
</evidence>
<protein>
    <recommendedName>
        <fullName evidence="6">DUF308 domain-containing protein</fullName>
    </recommendedName>
</protein>
<feature type="transmembrane region" description="Helical" evidence="1">
    <location>
        <begin position="20"/>
        <end position="37"/>
    </location>
</feature>
<keyword evidence="1" id="KW-1133">Transmembrane helix</keyword>